<keyword evidence="1" id="KW-0677">Repeat</keyword>
<dbReference type="InterPro" id="IPR000408">
    <property type="entry name" value="Reg_chr_condens"/>
</dbReference>
<dbReference type="OrthoDB" id="239701at2759"/>
<dbReference type="STRING" id="307972.A0A2G8JD37"/>
<dbReference type="Gene3D" id="2.130.10.30">
    <property type="entry name" value="Regulator of chromosome condensation 1/beta-lactamase-inhibitor protein II"/>
    <property type="match status" value="1"/>
</dbReference>
<reference evidence="3 4" key="1">
    <citation type="journal article" date="2017" name="PLoS Biol.">
        <title>The sea cucumber genome provides insights into morphological evolution and visceral regeneration.</title>
        <authorList>
            <person name="Zhang X."/>
            <person name="Sun L."/>
            <person name="Yuan J."/>
            <person name="Sun Y."/>
            <person name="Gao Y."/>
            <person name="Zhang L."/>
            <person name="Li S."/>
            <person name="Dai H."/>
            <person name="Hamel J.F."/>
            <person name="Liu C."/>
            <person name="Yu Y."/>
            <person name="Liu S."/>
            <person name="Lin W."/>
            <person name="Guo K."/>
            <person name="Jin S."/>
            <person name="Xu P."/>
            <person name="Storey K.B."/>
            <person name="Huan P."/>
            <person name="Zhang T."/>
            <person name="Zhou Y."/>
            <person name="Zhang J."/>
            <person name="Lin C."/>
            <person name="Li X."/>
            <person name="Xing L."/>
            <person name="Huo D."/>
            <person name="Sun M."/>
            <person name="Wang L."/>
            <person name="Mercier A."/>
            <person name="Li F."/>
            <person name="Yang H."/>
            <person name="Xiang J."/>
        </authorList>
    </citation>
    <scope>NUCLEOTIDE SEQUENCE [LARGE SCALE GENOMIC DNA]</scope>
    <source>
        <strain evidence="3">Shaxun</strain>
        <tissue evidence="3">Muscle</tissue>
    </source>
</reference>
<name>A0A2G8JD37_STIJA</name>
<dbReference type="InterPro" id="IPR051210">
    <property type="entry name" value="Ub_ligase/GEF_domain"/>
</dbReference>
<feature type="non-terminal residue" evidence="3">
    <location>
        <position position="1"/>
    </location>
</feature>
<evidence type="ECO:0000313" key="4">
    <source>
        <dbReference type="Proteomes" id="UP000230750"/>
    </source>
</evidence>
<dbReference type="AlphaFoldDB" id="A0A2G8JD37"/>
<sequence length="208" mass="22425">GPLIPSPQEIYGWGLLPFTSDSSGSSSFGRPAQLEKFSKLGVVHMCVSEWCLLILTRTGDVYMQFFNSEEQSLYFVEELSSKDVVQVATYHEGHHYLALTTAGEVYIWGNGDDTGITEEPTLVADLPDMDSGNLVTSISCGAGYSAVITSNGQLYTWGKGLYGRLGHGTSDDQPKPKLVEGLQGEQVQQVACGGINGQTLALTMSVYL</sequence>
<dbReference type="SUPFAM" id="SSF50985">
    <property type="entry name" value="RCC1/BLIP-II"/>
    <property type="match status" value="1"/>
</dbReference>
<dbReference type="EMBL" id="MRZV01002456">
    <property type="protein sequence ID" value="PIK33655.1"/>
    <property type="molecule type" value="Genomic_DNA"/>
</dbReference>
<keyword evidence="4" id="KW-1185">Reference proteome</keyword>
<evidence type="ECO:0000256" key="2">
    <source>
        <dbReference type="PROSITE-ProRule" id="PRU00235"/>
    </source>
</evidence>
<organism evidence="3 4">
    <name type="scientific">Stichopus japonicus</name>
    <name type="common">Sea cucumber</name>
    <dbReference type="NCBI Taxonomy" id="307972"/>
    <lineage>
        <taxon>Eukaryota</taxon>
        <taxon>Metazoa</taxon>
        <taxon>Echinodermata</taxon>
        <taxon>Eleutherozoa</taxon>
        <taxon>Echinozoa</taxon>
        <taxon>Holothuroidea</taxon>
        <taxon>Aspidochirotacea</taxon>
        <taxon>Aspidochirotida</taxon>
        <taxon>Stichopodidae</taxon>
        <taxon>Apostichopus</taxon>
    </lineage>
</organism>
<accession>A0A2G8JD37</accession>
<evidence type="ECO:0000256" key="1">
    <source>
        <dbReference type="ARBA" id="ARBA00022737"/>
    </source>
</evidence>
<dbReference type="PANTHER" id="PTHR22870">
    <property type="entry name" value="REGULATOR OF CHROMOSOME CONDENSATION"/>
    <property type="match status" value="1"/>
</dbReference>
<dbReference type="Pfam" id="PF00415">
    <property type="entry name" value="RCC1"/>
    <property type="match status" value="1"/>
</dbReference>
<protein>
    <submittedName>
        <fullName evidence="3">Putative E3 ubiquitin-protein ligase HERC2</fullName>
    </submittedName>
</protein>
<dbReference type="PANTHER" id="PTHR22870:SF408">
    <property type="entry name" value="OS09G0560450 PROTEIN"/>
    <property type="match status" value="1"/>
</dbReference>
<comment type="caution">
    <text evidence="3">The sequence shown here is derived from an EMBL/GenBank/DDBJ whole genome shotgun (WGS) entry which is preliminary data.</text>
</comment>
<dbReference type="InterPro" id="IPR009091">
    <property type="entry name" value="RCC1/BLIP-II"/>
</dbReference>
<dbReference type="PROSITE" id="PS50012">
    <property type="entry name" value="RCC1_3"/>
    <property type="match status" value="2"/>
</dbReference>
<proteinExistence type="predicted"/>
<evidence type="ECO:0000313" key="3">
    <source>
        <dbReference type="EMBL" id="PIK33655.1"/>
    </source>
</evidence>
<dbReference type="Proteomes" id="UP000230750">
    <property type="component" value="Unassembled WGS sequence"/>
</dbReference>
<gene>
    <name evidence="3" type="ORF">BSL78_29526</name>
</gene>
<feature type="repeat" description="RCC1" evidence="2">
    <location>
        <begin position="152"/>
        <end position="203"/>
    </location>
</feature>
<feature type="repeat" description="RCC1" evidence="2">
    <location>
        <begin position="103"/>
        <end position="151"/>
    </location>
</feature>